<evidence type="ECO:0000256" key="1">
    <source>
        <dbReference type="SAM" id="MobiDB-lite"/>
    </source>
</evidence>
<proteinExistence type="predicted"/>
<evidence type="ECO:0000313" key="2">
    <source>
        <dbReference type="EMBL" id="MBK8891151.1"/>
    </source>
</evidence>
<evidence type="ECO:0000313" key="3">
    <source>
        <dbReference type="Proteomes" id="UP000808146"/>
    </source>
</evidence>
<protein>
    <submittedName>
        <fullName evidence="2">Uncharacterized protein</fullName>
    </submittedName>
</protein>
<dbReference type="EMBL" id="JADKBR010000017">
    <property type="protein sequence ID" value="MBK8891151.1"/>
    <property type="molecule type" value="Genomic_DNA"/>
</dbReference>
<dbReference type="Proteomes" id="UP000808146">
    <property type="component" value="Unassembled WGS sequence"/>
</dbReference>
<name>A0A9D7LP31_9RHOO</name>
<feature type="region of interest" description="Disordered" evidence="1">
    <location>
        <begin position="40"/>
        <end position="62"/>
    </location>
</feature>
<dbReference type="AlphaFoldDB" id="A0A9D7LP31"/>
<gene>
    <name evidence="2" type="ORF">IPN75_12670</name>
</gene>
<comment type="caution">
    <text evidence="2">The sequence shown here is derived from an EMBL/GenBank/DDBJ whole genome shotgun (WGS) entry which is preliminary data.</text>
</comment>
<accession>A0A9D7LP31</accession>
<reference evidence="2" key="1">
    <citation type="submission" date="2020-10" db="EMBL/GenBank/DDBJ databases">
        <title>Connecting structure to function with the recovery of over 1000 high-quality activated sludge metagenome-assembled genomes encoding full-length rRNA genes using long-read sequencing.</title>
        <authorList>
            <person name="Singleton C.M."/>
            <person name="Petriglieri F."/>
            <person name="Kristensen J.M."/>
            <person name="Kirkegaard R.H."/>
            <person name="Michaelsen T.Y."/>
            <person name="Andersen M.H."/>
            <person name="Karst S.M."/>
            <person name="Dueholm M.S."/>
            <person name="Nielsen P.H."/>
            <person name="Albertsen M."/>
        </authorList>
    </citation>
    <scope>NUCLEOTIDE SEQUENCE</scope>
    <source>
        <strain evidence="2">OdNE_18-Q3-R46-58_BAT3C.305</strain>
    </source>
</reference>
<organism evidence="2 3">
    <name type="scientific">Candidatus Dechloromonas phosphorivorans</name>
    <dbReference type="NCBI Taxonomy" id="2899244"/>
    <lineage>
        <taxon>Bacteria</taxon>
        <taxon>Pseudomonadati</taxon>
        <taxon>Pseudomonadota</taxon>
        <taxon>Betaproteobacteria</taxon>
        <taxon>Rhodocyclales</taxon>
        <taxon>Azonexaceae</taxon>
        <taxon>Dechloromonas</taxon>
    </lineage>
</organism>
<sequence length="62" mass="7139">MIVKRRTWLYRLTGQAFAHLVSFNEPVTATKAREFLRGSVGDPLDLWGRDKSNAQPLPVRDR</sequence>